<name>A0A1Q5U2U3_9EURO</name>
<comment type="caution">
    <text evidence="2">The sequence shown here is derived from an EMBL/GenBank/DDBJ whole genome shotgun (WGS) entry which is preliminary data.</text>
</comment>
<dbReference type="PROSITE" id="PS51520">
    <property type="entry name" value="NSP2PRO"/>
    <property type="match status" value="1"/>
</dbReference>
<accession>A0A1Q5U2U3</accession>
<evidence type="ECO:0000313" key="2">
    <source>
        <dbReference type="EMBL" id="OKP06820.1"/>
    </source>
</evidence>
<dbReference type="AlphaFoldDB" id="A0A1Q5U2U3"/>
<feature type="domain" description="Peptidase C9" evidence="1">
    <location>
        <begin position="143"/>
        <end position="159"/>
    </location>
</feature>
<protein>
    <recommendedName>
        <fullName evidence="1">Peptidase C9 domain-containing protein</fullName>
    </recommendedName>
</protein>
<reference evidence="2 3" key="1">
    <citation type="submission" date="2016-10" db="EMBL/GenBank/DDBJ databases">
        <title>Genome sequence of the ascomycete fungus Penicillium subrubescens.</title>
        <authorList>
            <person name="De Vries R.P."/>
            <person name="Peng M."/>
            <person name="Dilokpimol A."/>
            <person name="Hilden K."/>
            <person name="Makela M.R."/>
            <person name="Grigoriev I."/>
            <person name="Riley R."/>
            <person name="Granchi Z."/>
        </authorList>
    </citation>
    <scope>NUCLEOTIDE SEQUENCE [LARGE SCALE GENOMIC DNA]</scope>
    <source>
        <strain evidence="2 3">CBS 132785</strain>
    </source>
</reference>
<evidence type="ECO:0000313" key="3">
    <source>
        <dbReference type="Proteomes" id="UP000186955"/>
    </source>
</evidence>
<sequence length="159" mass="17256">MPPTLSSDIVSLQVLDPELNVWTFQAVQGTYPHEAVAGRPAGTDVIGYTEPLVACTSTQRMHRESQMRDFRSMWRRGVKICVSGLDHSASFDPTRLGIHQSQSTKLAAQSRSSSITARALWMIVDALSEAGRNAEGTGKVDVDALLSKPEVCWPSSIAA</sequence>
<proteinExistence type="predicted"/>
<gene>
    <name evidence="2" type="ORF">PENSUB_6187</name>
</gene>
<dbReference type="InterPro" id="IPR002620">
    <property type="entry name" value="Alphavirus_nsp2pro"/>
</dbReference>
<keyword evidence="3" id="KW-1185">Reference proteome</keyword>
<dbReference type="EMBL" id="MNBE01000587">
    <property type="protein sequence ID" value="OKP06820.1"/>
    <property type="molecule type" value="Genomic_DNA"/>
</dbReference>
<dbReference type="Proteomes" id="UP000186955">
    <property type="component" value="Unassembled WGS sequence"/>
</dbReference>
<organism evidence="2 3">
    <name type="scientific">Penicillium subrubescens</name>
    <dbReference type="NCBI Taxonomy" id="1316194"/>
    <lineage>
        <taxon>Eukaryota</taxon>
        <taxon>Fungi</taxon>
        <taxon>Dikarya</taxon>
        <taxon>Ascomycota</taxon>
        <taxon>Pezizomycotina</taxon>
        <taxon>Eurotiomycetes</taxon>
        <taxon>Eurotiomycetidae</taxon>
        <taxon>Eurotiales</taxon>
        <taxon>Aspergillaceae</taxon>
        <taxon>Penicillium</taxon>
    </lineage>
</organism>
<evidence type="ECO:0000259" key="1">
    <source>
        <dbReference type="PROSITE" id="PS51520"/>
    </source>
</evidence>